<dbReference type="GO" id="GO:0003677">
    <property type="term" value="F:DNA binding"/>
    <property type="evidence" value="ECO:0007669"/>
    <property type="project" value="UniProtKB-KW"/>
</dbReference>
<keyword evidence="1 2" id="KW-0238">DNA-binding</keyword>
<evidence type="ECO:0000256" key="1">
    <source>
        <dbReference type="ARBA" id="ARBA00023125"/>
    </source>
</evidence>
<dbReference type="InterPro" id="IPR011344">
    <property type="entry name" value="ssDNA-bd"/>
</dbReference>
<evidence type="ECO:0000256" key="2">
    <source>
        <dbReference type="PROSITE-ProRule" id="PRU00252"/>
    </source>
</evidence>
<organism evidence="5 6">
    <name type="scientific">Streptomyces hazeniae</name>
    <dbReference type="NCBI Taxonomy" id="3075538"/>
    <lineage>
        <taxon>Bacteria</taxon>
        <taxon>Bacillati</taxon>
        <taxon>Actinomycetota</taxon>
        <taxon>Actinomycetes</taxon>
        <taxon>Kitasatosporales</taxon>
        <taxon>Streptomycetaceae</taxon>
        <taxon>Streptomyces</taxon>
    </lineage>
</organism>
<dbReference type="EMBL" id="JAVREQ010000001">
    <property type="protein sequence ID" value="MDT0377307.1"/>
    <property type="molecule type" value="Genomic_DNA"/>
</dbReference>
<dbReference type="PROSITE" id="PS50935">
    <property type="entry name" value="SSB"/>
    <property type="match status" value="1"/>
</dbReference>
<comment type="caution">
    <text evidence="5">The sequence shown here is derived from an EMBL/GenBank/DDBJ whole genome shotgun (WGS) entry which is preliminary data.</text>
</comment>
<dbReference type="Proteomes" id="UP001183414">
    <property type="component" value="Unassembled WGS sequence"/>
</dbReference>
<feature type="region of interest" description="Disordered" evidence="4">
    <location>
        <begin position="112"/>
        <end position="160"/>
    </location>
</feature>
<name>A0ABU2NK03_9ACTN</name>
<evidence type="ECO:0000313" key="6">
    <source>
        <dbReference type="Proteomes" id="UP001183414"/>
    </source>
</evidence>
<keyword evidence="6" id="KW-1185">Reference proteome</keyword>
<dbReference type="PANTHER" id="PTHR10302">
    <property type="entry name" value="SINGLE-STRANDED DNA-BINDING PROTEIN"/>
    <property type="match status" value="1"/>
</dbReference>
<sequence length="160" mass="17293">MALPSIHGVARLVDDPELRFTPSGVAVAAVRLVFNSRKRNPQTQEWEDGDVFWIRGTAWRQLAENVAGTLSKGMEVHVAGELRTESWEQDGDKRQATALNIRAIGPNLAYASARVEKNPRKTDTSTGGGQAGNGWNTGGQPPPEDPWATGPGGYSDEPPF</sequence>
<dbReference type="InterPro" id="IPR012340">
    <property type="entry name" value="NA-bd_OB-fold"/>
</dbReference>
<feature type="compositionally biased region" description="Basic and acidic residues" evidence="4">
    <location>
        <begin position="114"/>
        <end position="123"/>
    </location>
</feature>
<dbReference type="Gene3D" id="2.40.50.140">
    <property type="entry name" value="Nucleic acid-binding proteins"/>
    <property type="match status" value="1"/>
</dbReference>
<dbReference type="RefSeq" id="WP_311671311.1">
    <property type="nucleotide sequence ID" value="NZ_JAVREQ010000001.1"/>
</dbReference>
<evidence type="ECO:0000256" key="4">
    <source>
        <dbReference type="SAM" id="MobiDB-lite"/>
    </source>
</evidence>
<gene>
    <name evidence="5" type="primary">ssb</name>
    <name evidence="5" type="ORF">RM572_00765</name>
</gene>
<evidence type="ECO:0000313" key="5">
    <source>
        <dbReference type="EMBL" id="MDT0377307.1"/>
    </source>
</evidence>
<reference evidence="6" key="1">
    <citation type="submission" date="2023-07" db="EMBL/GenBank/DDBJ databases">
        <title>30 novel species of actinomycetes from the DSMZ collection.</title>
        <authorList>
            <person name="Nouioui I."/>
        </authorList>
    </citation>
    <scope>NUCLEOTIDE SEQUENCE [LARGE SCALE GENOMIC DNA]</scope>
    <source>
        <strain evidence="6">DSM 42041</strain>
    </source>
</reference>
<evidence type="ECO:0000256" key="3">
    <source>
        <dbReference type="RuleBase" id="RU000524"/>
    </source>
</evidence>
<dbReference type="NCBIfam" id="TIGR00621">
    <property type="entry name" value="ssb"/>
    <property type="match status" value="1"/>
</dbReference>
<dbReference type="SUPFAM" id="SSF50249">
    <property type="entry name" value="Nucleic acid-binding proteins"/>
    <property type="match status" value="1"/>
</dbReference>
<dbReference type="Pfam" id="PF00436">
    <property type="entry name" value="SSB"/>
    <property type="match status" value="1"/>
</dbReference>
<feature type="compositionally biased region" description="Gly residues" evidence="4">
    <location>
        <begin position="126"/>
        <end position="137"/>
    </location>
</feature>
<dbReference type="InterPro" id="IPR000424">
    <property type="entry name" value="Primosome_PriB/ssb"/>
</dbReference>
<dbReference type="PANTHER" id="PTHR10302:SF27">
    <property type="entry name" value="SINGLE-STRANDED DNA-BINDING PROTEIN"/>
    <property type="match status" value="1"/>
</dbReference>
<dbReference type="CDD" id="cd04496">
    <property type="entry name" value="SSB_OBF"/>
    <property type="match status" value="1"/>
</dbReference>
<protein>
    <recommendedName>
        <fullName evidence="3">Single-stranded DNA-binding protein</fullName>
    </recommendedName>
</protein>
<accession>A0ABU2NK03</accession>
<proteinExistence type="predicted"/>